<keyword evidence="2" id="KW-1185">Reference proteome</keyword>
<dbReference type="Proteomes" id="UP000246464">
    <property type="component" value="Chromosome 5"/>
</dbReference>
<proteinExistence type="predicted"/>
<evidence type="ECO:0000313" key="2">
    <source>
        <dbReference type="Proteomes" id="UP000246464"/>
    </source>
</evidence>
<accession>A0A2U9BDN4</accession>
<gene>
    <name evidence="1" type="ORF">SMAX5B_021229</name>
</gene>
<dbReference type="AlphaFoldDB" id="A0A2U9BDN4"/>
<protein>
    <submittedName>
        <fullName evidence="1">Uncharacterized protein</fullName>
    </submittedName>
</protein>
<sequence length="79" mass="8450">MGPARVDATHGTSQVSVFTDSLTQPAQEVLDLHCSFNPPGDPVVHQSTWILPTTPRWSSGSGLQAQSVFPVMACRPDGF</sequence>
<organism evidence="1 2">
    <name type="scientific">Scophthalmus maximus</name>
    <name type="common">Turbot</name>
    <name type="synonym">Psetta maxima</name>
    <dbReference type="NCBI Taxonomy" id="52904"/>
    <lineage>
        <taxon>Eukaryota</taxon>
        <taxon>Metazoa</taxon>
        <taxon>Chordata</taxon>
        <taxon>Craniata</taxon>
        <taxon>Vertebrata</taxon>
        <taxon>Euteleostomi</taxon>
        <taxon>Actinopterygii</taxon>
        <taxon>Neopterygii</taxon>
        <taxon>Teleostei</taxon>
        <taxon>Neoteleostei</taxon>
        <taxon>Acanthomorphata</taxon>
        <taxon>Carangaria</taxon>
        <taxon>Pleuronectiformes</taxon>
        <taxon>Pleuronectoidei</taxon>
        <taxon>Scophthalmidae</taxon>
        <taxon>Scophthalmus</taxon>
    </lineage>
</organism>
<reference evidence="1 2" key="1">
    <citation type="submission" date="2017-12" db="EMBL/GenBank/DDBJ databases">
        <title>Integrating genomic resources of turbot (Scophthalmus maximus) in depth evaluation of genetic and physical mapping variation across individuals.</title>
        <authorList>
            <person name="Martinez P."/>
        </authorList>
    </citation>
    <scope>NUCLEOTIDE SEQUENCE [LARGE SCALE GENOMIC DNA]</scope>
</reference>
<evidence type="ECO:0000313" key="1">
    <source>
        <dbReference type="EMBL" id="AWP02118.1"/>
    </source>
</evidence>
<dbReference type="EMBL" id="CP026247">
    <property type="protein sequence ID" value="AWP02118.1"/>
    <property type="molecule type" value="Genomic_DNA"/>
</dbReference>
<name>A0A2U9BDN4_SCOMX</name>